<sequence>MKYSLLTIHSSLKYTLLVIGLLFATANSNAAISWQTINNNIQFLKQQDDLRFYDSNQVLIEGAECALLVDTSGNFAGVEQLVVELKKRLKTPLCYLVATHYHDDHLLGMAVVQHYYPNAKLITHQQVSADFKTYQKAYMDKLDSYEKSIELSYQRLASIPKEEQTAWREKLELAKARLFRWREYKLNPPKIALAVSKTLNLGNFEINITPHKAHTTGDLTITTNNGSTLIGGDIVDWLPYPGHGELKSWQTLLKQYISNEKLSLIIPGHGDTLNKQQLKQPLAFLNTLTEHVKSNQNLTTEVLIESFPQNVLAPYQQDTLNQKSSQFFLQAGLNRAKSSQ</sequence>
<comment type="similarity">
    <text evidence="1">Belongs to the metallo-beta-lactamase superfamily. Class-B beta-lactamase family.</text>
</comment>
<proteinExistence type="inferred from homology"/>
<comment type="caution">
    <text evidence="4">The sequence shown here is derived from an EMBL/GenBank/DDBJ whole genome shotgun (WGS) entry which is preliminary data.</text>
</comment>
<evidence type="ECO:0000256" key="2">
    <source>
        <dbReference type="SAM" id="SignalP"/>
    </source>
</evidence>
<dbReference type="Proteomes" id="UP001177212">
    <property type="component" value="Unassembled WGS sequence"/>
</dbReference>
<dbReference type="PANTHER" id="PTHR42951">
    <property type="entry name" value="METALLO-BETA-LACTAMASE DOMAIN-CONTAINING"/>
    <property type="match status" value="1"/>
</dbReference>
<dbReference type="Gene3D" id="3.60.15.10">
    <property type="entry name" value="Ribonuclease Z/Hydroxyacylglutathione hydrolase-like"/>
    <property type="match status" value="1"/>
</dbReference>
<dbReference type="Pfam" id="PF00753">
    <property type="entry name" value="Lactamase_B"/>
    <property type="match status" value="1"/>
</dbReference>
<reference evidence="4" key="1">
    <citation type="submission" date="2023-07" db="EMBL/GenBank/DDBJ databases">
        <title>Genome content predicts the carbon catabolic preferences of heterotrophic bacteria.</title>
        <authorList>
            <person name="Gralka M."/>
        </authorList>
    </citation>
    <scope>NUCLEOTIDE SEQUENCE</scope>
    <source>
        <strain evidence="4">4G09</strain>
    </source>
</reference>
<keyword evidence="2" id="KW-0732">Signal</keyword>
<dbReference type="EMBL" id="JAUYVT010000016">
    <property type="protein sequence ID" value="MDP2566041.1"/>
    <property type="molecule type" value="Genomic_DNA"/>
</dbReference>
<organism evidence="4 5">
    <name type="scientific">Pseudoalteromonas marina</name>
    <dbReference type="NCBI Taxonomy" id="267375"/>
    <lineage>
        <taxon>Bacteria</taxon>
        <taxon>Pseudomonadati</taxon>
        <taxon>Pseudomonadota</taxon>
        <taxon>Gammaproteobacteria</taxon>
        <taxon>Alteromonadales</taxon>
        <taxon>Pseudoalteromonadaceae</taxon>
        <taxon>Pseudoalteromonas</taxon>
    </lineage>
</organism>
<evidence type="ECO:0000256" key="1">
    <source>
        <dbReference type="ARBA" id="ARBA00005250"/>
    </source>
</evidence>
<name>A0ABT9FGY4_9GAMM</name>
<evidence type="ECO:0000313" key="4">
    <source>
        <dbReference type="EMBL" id="MDP2566041.1"/>
    </source>
</evidence>
<dbReference type="SUPFAM" id="SSF56281">
    <property type="entry name" value="Metallo-hydrolase/oxidoreductase"/>
    <property type="match status" value="1"/>
</dbReference>
<evidence type="ECO:0000313" key="5">
    <source>
        <dbReference type="Proteomes" id="UP001177212"/>
    </source>
</evidence>
<dbReference type="PANTHER" id="PTHR42951:SF4">
    <property type="entry name" value="ACYL-COENZYME A THIOESTERASE MBLAC2"/>
    <property type="match status" value="1"/>
</dbReference>
<feature type="chain" id="PRO_5045527473" evidence="2">
    <location>
        <begin position="31"/>
        <end position="340"/>
    </location>
</feature>
<feature type="domain" description="Metallo-beta-lactamase" evidence="3">
    <location>
        <begin position="54"/>
        <end position="269"/>
    </location>
</feature>
<evidence type="ECO:0000259" key="3">
    <source>
        <dbReference type="SMART" id="SM00849"/>
    </source>
</evidence>
<gene>
    <name evidence="4" type="ORF">Q8W34_15445</name>
</gene>
<protein>
    <submittedName>
        <fullName evidence="4">MBL fold metallo-hydrolase</fullName>
    </submittedName>
</protein>
<dbReference type="InterPro" id="IPR001279">
    <property type="entry name" value="Metallo-B-lactamas"/>
</dbReference>
<dbReference type="RefSeq" id="WP_305472730.1">
    <property type="nucleotide sequence ID" value="NZ_JAUYVT010000016.1"/>
</dbReference>
<keyword evidence="5" id="KW-1185">Reference proteome</keyword>
<accession>A0ABT9FGY4</accession>
<dbReference type="InterPro" id="IPR036866">
    <property type="entry name" value="RibonucZ/Hydroxyglut_hydro"/>
</dbReference>
<dbReference type="SMART" id="SM00849">
    <property type="entry name" value="Lactamase_B"/>
    <property type="match status" value="1"/>
</dbReference>
<dbReference type="InterPro" id="IPR050855">
    <property type="entry name" value="NDM-1-like"/>
</dbReference>
<feature type="signal peptide" evidence="2">
    <location>
        <begin position="1"/>
        <end position="30"/>
    </location>
</feature>